<dbReference type="KEGG" id="pgri:PgNI_11162"/>
<accession>A0A6P8APY5</accession>
<feature type="compositionally biased region" description="Basic and acidic residues" evidence="1">
    <location>
        <begin position="128"/>
        <end position="175"/>
    </location>
</feature>
<dbReference type="Proteomes" id="UP000515153">
    <property type="component" value="Chromosome VI"/>
</dbReference>
<feature type="domain" description="LysM" evidence="3">
    <location>
        <begin position="59"/>
        <end position="106"/>
    </location>
</feature>
<dbReference type="InterPro" id="IPR036779">
    <property type="entry name" value="LysM_dom_sf"/>
</dbReference>
<dbReference type="AlphaFoldDB" id="A0A6P8APY5"/>
<dbReference type="InterPro" id="IPR018392">
    <property type="entry name" value="LysM"/>
</dbReference>
<dbReference type="Gene3D" id="3.10.350.10">
    <property type="entry name" value="LysM domain"/>
    <property type="match status" value="1"/>
</dbReference>
<proteinExistence type="predicted"/>
<feature type="region of interest" description="Disordered" evidence="1">
    <location>
        <begin position="117"/>
        <end position="175"/>
    </location>
</feature>
<keyword evidence="4" id="KW-1185">Reference proteome</keyword>
<keyword evidence="2" id="KW-0732">Signal</keyword>
<reference evidence="5" key="3">
    <citation type="submission" date="2025-08" db="UniProtKB">
        <authorList>
            <consortium name="RefSeq"/>
        </authorList>
    </citation>
    <scope>IDENTIFICATION</scope>
    <source>
        <strain evidence="5">NI907</strain>
    </source>
</reference>
<dbReference type="CDD" id="cd00118">
    <property type="entry name" value="LysM"/>
    <property type="match status" value="1"/>
</dbReference>
<reference evidence="5" key="2">
    <citation type="submission" date="2019-10" db="EMBL/GenBank/DDBJ databases">
        <authorList>
            <consortium name="NCBI Genome Project"/>
        </authorList>
    </citation>
    <scope>NUCLEOTIDE SEQUENCE</scope>
    <source>
        <strain evidence="5">NI907</strain>
    </source>
</reference>
<evidence type="ECO:0000256" key="2">
    <source>
        <dbReference type="SAM" id="SignalP"/>
    </source>
</evidence>
<gene>
    <name evidence="5" type="ORF">PgNI_11162</name>
</gene>
<protein>
    <recommendedName>
        <fullName evidence="3">LysM domain-containing protein</fullName>
    </recommendedName>
</protein>
<feature type="chain" id="PRO_5028388801" description="LysM domain-containing protein" evidence="2">
    <location>
        <begin position="20"/>
        <end position="272"/>
    </location>
</feature>
<evidence type="ECO:0000256" key="1">
    <source>
        <dbReference type="SAM" id="MobiDB-lite"/>
    </source>
</evidence>
<reference evidence="4 5" key="1">
    <citation type="journal article" date="2019" name="Mol. Biol. Evol.">
        <title>Blast fungal genomes show frequent chromosomal changes, gene gains and losses, and effector gene turnover.</title>
        <authorList>
            <person name="Gomez Luciano L.B."/>
            <person name="Jason Tsai I."/>
            <person name="Chuma I."/>
            <person name="Tosa Y."/>
            <person name="Chen Y.H."/>
            <person name="Li J.Y."/>
            <person name="Li M.Y."/>
            <person name="Jade Lu M.Y."/>
            <person name="Nakayashiki H."/>
            <person name="Li W.H."/>
        </authorList>
    </citation>
    <scope>NUCLEOTIDE SEQUENCE [LARGE SCALE GENOMIC DNA]</scope>
    <source>
        <strain evidence="4 5">NI907</strain>
    </source>
</reference>
<dbReference type="RefSeq" id="XP_030976957.1">
    <property type="nucleotide sequence ID" value="XM_031131135.1"/>
</dbReference>
<name>A0A6P8APY5_PYRGI</name>
<evidence type="ECO:0000313" key="5">
    <source>
        <dbReference type="RefSeq" id="XP_030976957.1"/>
    </source>
</evidence>
<dbReference type="GeneID" id="41966040"/>
<evidence type="ECO:0000313" key="4">
    <source>
        <dbReference type="Proteomes" id="UP000515153"/>
    </source>
</evidence>
<sequence>MRASTTYTSLLWFISGTTAAILPEYLLPPIIGDLMNDDKSQPGAPQTPELLQGSPYCVQAYEINAGDTCFSIAKQHGLATEQVTIWSPVVRDNGCDSLPVGGRVCVAVANEPEALRWTPEKQASANEAARKQMEEEEKKKKEEEEAKKKQEEEERKKKEEEDRKKKEEDEKKNKAEELEKKKIPMWRDGTVKWPDTKDGKYPYVFYGRGSVAWSNKWGYTKYFMDQPNQYKQVYITDYCDDRCTFWTLEEIKEPMGERFTPGKWRERAMGAP</sequence>
<evidence type="ECO:0000259" key="3">
    <source>
        <dbReference type="PROSITE" id="PS51782"/>
    </source>
</evidence>
<feature type="signal peptide" evidence="2">
    <location>
        <begin position="1"/>
        <end position="19"/>
    </location>
</feature>
<dbReference type="PROSITE" id="PS51782">
    <property type="entry name" value="LYSM"/>
    <property type="match status" value="1"/>
</dbReference>
<dbReference type="SUPFAM" id="SSF54106">
    <property type="entry name" value="LysM domain"/>
    <property type="match status" value="1"/>
</dbReference>
<organism evidence="4 5">
    <name type="scientific">Pyricularia grisea</name>
    <name type="common">Crabgrass-specific blast fungus</name>
    <name type="synonym">Magnaporthe grisea</name>
    <dbReference type="NCBI Taxonomy" id="148305"/>
    <lineage>
        <taxon>Eukaryota</taxon>
        <taxon>Fungi</taxon>
        <taxon>Dikarya</taxon>
        <taxon>Ascomycota</taxon>
        <taxon>Pezizomycotina</taxon>
        <taxon>Sordariomycetes</taxon>
        <taxon>Sordariomycetidae</taxon>
        <taxon>Magnaporthales</taxon>
        <taxon>Pyriculariaceae</taxon>
        <taxon>Pyricularia</taxon>
    </lineage>
</organism>